<dbReference type="OrthoDB" id="391988at2759"/>
<name>A0A166HUZ9_9AGAM</name>
<feature type="domain" description="EngB-type G" evidence="5">
    <location>
        <begin position="55"/>
        <end position="238"/>
    </location>
</feature>
<proteinExistence type="predicted"/>
<keyword evidence="2" id="KW-0547">Nucleotide-binding</keyword>
<organism evidence="6 7">
    <name type="scientific">Sistotremastrum suecicum HHB10207 ss-3</name>
    <dbReference type="NCBI Taxonomy" id="1314776"/>
    <lineage>
        <taxon>Eukaryota</taxon>
        <taxon>Fungi</taxon>
        <taxon>Dikarya</taxon>
        <taxon>Basidiomycota</taxon>
        <taxon>Agaricomycotina</taxon>
        <taxon>Agaricomycetes</taxon>
        <taxon>Sistotremastrales</taxon>
        <taxon>Sistotremastraceae</taxon>
        <taxon>Sistotremastrum</taxon>
    </lineage>
</organism>
<dbReference type="PANTHER" id="PTHR46498:SF1">
    <property type="entry name" value="GTP-BINDING PROTEIN 8"/>
    <property type="match status" value="1"/>
</dbReference>
<dbReference type="PROSITE" id="PS51706">
    <property type="entry name" value="G_ENGB"/>
    <property type="match status" value="1"/>
</dbReference>
<evidence type="ECO:0000256" key="2">
    <source>
        <dbReference type="ARBA" id="ARBA00022741"/>
    </source>
</evidence>
<dbReference type="InterPro" id="IPR030393">
    <property type="entry name" value="G_ENGB_dom"/>
</dbReference>
<dbReference type="STRING" id="1314776.A0A166HUZ9"/>
<dbReference type="Proteomes" id="UP000076798">
    <property type="component" value="Unassembled WGS sequence"/>
</dbReference>
<accession>A0A166HUZ9</accession>
<evidence type="ECO:0000313" key="7">
    <source>
        <dbReference type="Proteomes" id="UP000076798"/>
    </source>
</evidence>
<dbReference type="InterPro" id="IPR006073">
    <property type="entry name" value="GTP-bd"/>
</dbReference>
<evidence type="ECO:0000259" key="5">
    <source>
        <dbReference type="PROSITE" id="PS51706"/>
    </source>
</evidence>
<gene>
    <name evidence="6" type="ORF">SISSUDRAFT_1014571</name>
</gene>
<protein>
    <submittedName>
        <fullName evidence="6">p-loop containing nucleoside triphosphate hydrolase protein</fullName>
    </submittedName>
</protein>
<dbReference type="SUPFAM" id="SSF52540">
    <property type="entry name" value="P-loop containing nucleoside triphosphate hydrolases"/>
    <property type="match status" value="1"/>
</dbReference>
<dbReference type="AlphaFoldDB" id="A0A166HUZ9"/>
<dbReference type="PANTHER" id="PTHR46498">
    <property type="entry name" value="GTP-BINDING PROTEIN 8"/>
    <property type="match status" value="1"/>
</dbReference>
<dbReference type="EMBL" id="KV428009">
    <property type="protein sequence ID" value="KZT43106.1"/>
    <property type="molecule type" value="Genomic_DNA"/>
</dbReference>
<keyword evidence="6" id="KW-0378">Hydrolase</keyword>
<keyword evidence="4" id="KW-0342">GTP-binding</keyword>
<sequence>MRRYLSASSSIPWNVQSRGLSIGASSAHGLFSSTARHGLLFSAREPSQIESIHRRPPEVIFSGRANVGKSSLINACLGRSSKNSLVKSSKTPGKTRSLDFFHVGYEPVRLVLVDSPGFGFRGKEEWGQLFDAYISTRQELRRIYLLINGSHGVKPTDRTMLEMLGQKQQASAGSGFTIQAVITKIDGMFGDKSSERLQKLRQDIFEAAPTCLPPILTSTKLKIGIDELRRSMTEAAGI</sequence>
<evidence type="ECO:0000256" key="4">
    <source>
        <dbReference type="ARBA" id="ARBA00023134"/>
    </source>
</evidence>
<reference evidence="6 7" key="1">
    <citation type="journal article" date="2016" name="Mol. Biol. Evol.">
        <title>Comparative Genomics of Early-Diverging Mushroom-Forming Fungi Provides Insights into the Origins of Lignocellulose Decay Capabilities.</title>
        <authorList>
            <person name="Nagy L.G."/>
            <person name="Riley R."/>
            <person name="Tritt A."/>
            <person name="Adam C."/>
            <person name="Daum C."/>
            <person name="Floudas D."/>
            <person name="Sun H."/>
            <person name="Yadav J.S."/>
            <person name="Pangilinan J."/>
            <person name="Larsson K.H."/>
            <person name="Matsuura K."/>
            <person name="Barry K."/>
            <person name="Labutti K."/>
            <person name="Kuo R."/>
            <person name="Ohm R.A."/>
            <person name="Bhattacharya S.S."/>
            <person name="Shirouzu T."/>
            <person name="Yoshinaga Y."/>
            <person name="Martin F.M."/>
            <person name="Grigoriev I.V."/>
            <person name="Hibbett D.S."/>
        </authorList>
    </citation>
    <scope>NUCLEOTIDE SEQUENCE [LARGE SCALE GENOMIC DNA]</scope>
    <source>
        <strain evidence="6 7">HHB10207 ss-3</strain>
    </source>
</reference>
<dbReference type="InterPro" id="IPR027417">
    <property type="entry name" value="P-loop_NTPase"/>
</dbReference>
<keyword evidence="3" id="KW-0460">Magnesium</keyword>
<dbReference type="Pfam" id="PF01926">
    <property type="entry name" value="MMR_HSR1"/>
    <property type="match status" value="1"/>
</dbReference>
<dbReference type="GO" id="GO:0005739">
    <property type="term" value="C:mitochondrion"/>
    <property type="evidence" value="ECO:0007669"/>
    <property type="project" value="TreeGrafter"/>
</dbReference>
<dbReference type="InterPro" id="IPR052279">
    <property type="entry name" value="EngB_GTPase"/>
</dbReference>
<keyword evidence="7" id="KW-1185">Reference proteome</keyword>
<keyword evidence="1" id="KW-0479">Metal-binding</keyword>
<evidence type="ECO:0000256" key="1">
    <source>
        <dbReference type="ARBA" id="ARBA00022723"/>
    </source>
</evidence>
<dbReference type="GO" id="GO:0005525">
    <property type="term" value="F:GTP binding"/>
    <property type="evidence" value="ECO:0007669"/>
    <property type="project" value="UniProtKB-KW"/>
</dbReference>
<dbReference type="GO" id="GO:0016787">
    <property type="term" value="F:hydrolase activity"/>
    <property type="evidence" value="ECO:0007669"/>
    <property type="project" value="UniProtKB-KW"/>
</dbReference>
<evidence type="ECO:0000256" key="3">
    <source>
        <dbReference type="ARBA" id="ARBA00022842"/>
    </source>
</evidence>
<dbReference type="GO" id="GO:0046872">
    <property type="term" value="F:metal ion binding"/>
    <property type="evidence" value="ECO:0007669"/>
    <property type="project" value="UniProtKB-KW"/>
</dbReference>
<dbReference type="Gene3D" id="3.40.50.300">
    <property type="entry name" value="P-loop containing nucleotide triphosphate hydrolases"/>
    <property type="match status" value="1"/>
</dbReference>
<dbReference type="CDD" id="cd01876">
    <property type="entry name" value="YihA_EngB"/>
    <property type="match status" value="1"/>
</dbReference>
<evidence type="ECO:0000313" key="6">
    <source>
        <dbReference type="EMBL" id="KZT43106.1"/>
    </source>
</evidence>